<proteinExistence type="predicted"/>
<evidence type="ECO:0000313" key="2">
    <source>
        <dbReference type="EMBL" id="MDI9861872.1"/>
    </source>
</evidence>
<feature type="domain" description="Sulfatase-modifying factor enzyme-like" evidence="1">
    <location>
        <begin position="61"/>
        <end position="353"/>
    </location>
</feature>
<dbReference type="PANTHER" id="PTHR23150:SF19">
    <property type="entry name" value="FORMYLGLYCINE-GENERATING ENZYME"/>
    <property type="match status" value="1"/>
</dbReference>
<dbReference type="RefSeq" id="WP_283346217.1">
    <property type="nucleotide sequence ID" value="NZ_JASHIF010000023.1"/>
</dbReference>
<organism evidence="2 3">
    <name type="scientific">Flectobacillus roseus</name>
    <dbReference type="NCBI Taxonomy" id="502259"/>
    <lineage>
        <taxon>Bacteria</taxon>
        <taxon>Pseudomonadati</taxon>
        <taxon>Bacteroidota</taxon>
        <taxon>Cytophagia</taxon>
        <taxon>Cytophagales</taxon>
        <taxon>Flectobacillaceae</taxon>
        <taxon>Flectobacillus</taxon>
    </lineage>
</organism>
<dbReference type="Pfam" id="PF03781">
    <property type="entry name" value="FGE-sulfatase"/>
    <property type="match status" value="1"/>
</dbReference>
<sequence length="355" mass="39768">MLRITMLISLMGWILSPLFHEVITTQQKPSVAVCKTEPKKKSLARIAMKNSIKVNSDKKDNEMVFVQGGSFMMGNKDFSDAVPVHKVTVNSYWIDAHEVTNAEFSAFVKATKYITVAERPLDPKAFPGVPLEKLKAGSLVFKAPKQVSSLDNYFEWWEFVAGADWRHPLGPKSNIIGKENYPVVHIAHEDAVAYAKWAGKRLPTEAEWEFASKGKNSSSKYEWGNQLLPNGKWMANIFQGTFPTQNLKKDGYAATAPVGSFPANTTGVYDMTGNVWEWCCDLYHVNYYKSSPAQNPKGPKNSFDPEEPDVIKYVQRGGSYLCSDQYCVRYEAGSRGKGEAMSSTNHIGFRCVKDM</sequence>
<evidence type="ECO:0000313" key="3">
    <source>
        <dbReference type="Proteomes" id="UP001236507"/>
    </source>
</evidence>
<gene>
    <name evidence="2" type="ORF">QM524_21805</name>
</gene>
<evidence type="ECO:0000259" key="1">
    <source>
        <dbReference type="Pfam" id="PF03781"/>
    </source>
</evidence>
<accession>A0ABT6YE51</accession>
<protein>
    <submittedName>
        <fullName evidence="2">Formylglycine-generating enzyme family protein</fullName>
    </submittedName>
</protein>
<dbReference type="InterPro" id="IPR042095">
    <property type="entry name" value="SUMF_sf"/>
</dbReference>
<comment type="caution">
    <text evidence="2">The sequence shown here is derived from an EMBL/GenBank/DDBJ whole genome shotgun (WGS) entry which is preliminary data.</text>
</comment>
<dbReference type="Proteomes" id="UP001236507">
    <property type="component" value="Unassembled WGS sequence"/>
</dbReference>
<dbReference type="PANTHER" id="PTHR23150">
    <property type="entry name" value="SULFATASE MODIFYING FACTOR 1, 2"/>
    <property type="match status" value="1"/>
</dbReference>
<reference evidence="2 3" key="1">
    <citation type="submission" date="2023-05" db="EMBL/GenBank/DDBJ databases">
        <title>Novel species of genus Flectobacillus isolated from stream in China.</title>
        <authorList>
            <person name="Lu H."/>
        </authorList>
    </citation>
    <scope>NUCLEOTIDE SEQUENCE [LARGE SCALE GENOMIC DNA]</scope>
    <source>
        <strain evidence="2 3">KCTC 42575</strain>
    </source>
</reference>
<keyword evidence="3" id="KW-1185">Reference proteome</keyword>
<name>A0ABT6YE51_9BACT</name>
<dbReference type="InterPro" id="IPR005532">
    <property type="entry name" value="SUMF_dom"/>
</dbReference>
<dbReference type="InterPro" id="IPR051043">
    <property type="entry name" value="Sulfatase_Mod_Factor_Kinase"/>
</dbReference>
<dbReference type="SUPFAM" id="SSF56436">
    <property type="entry name" value="C-type lectin-like"/>
    <property type="match status" value="1"/>
</dbReference>
<dbReference type="Gene3D" id="3.90.1580.10">
    <property type="entry name" value="paralog of FGE (formylglycine-generating enzyme)"/>
    <property type="match status" value="1"/>
</dbReference>
<dbReference type="InterPro" id="IPR016187">
    <property type="entry name" value="CTDL_fold"/>
</dbReference>
<dbReference type="EMBL" id="JASHIF010000023">
    <property type="protein sequence ID" value="MDI9861872.1"/>
    <property type="molecule type" value="Genomic_DNA"/>
</dbReference>